<feature type="compositionally biased region" description="Gly residues" evidence="1">
    <location>
        <begin position="119"/>
        <end position="133"/>
    </location>
</feature>
<feature type="compositionally biased region" description="Low complexity" evidence="1">
    <location>
        <begin position="13"/>
        <end position="31"/>
    </location>
</feature>
<dbReference type="AlphaFoldDB" id="A0AAN9VYZ5"/>
<evidence type="ECO:0000256" key="1">
    <source>
        <dbReference type="SAM" id="MobiDB-lite"/>
    </source>
</evidence>
<organism evidence="2 3">
    <name type="scientific">Gryllus longicercus</name>
    <dbReference type="NCBI Taxonomy" id="2509291"/>
    <lineage>
        <taxon>Eukaryota</taxon>
        <taxon>Metazoa</taxon>
        <taxon>Ecdysozoa</taxon>
        <taxon>Arthropoda</taxon>
        <taxon>Hexapoda</taxon>
        <taxon>Insecta</taxon>
        <taxon>Pterygota</taxon>
        <taxon>Neoptera</taxon>
        <taxon>Polyneoptera</taxon>
        <taxon>Orthoptera</taxon>
        <taxon>Ensifera</taxon>
        <taxon>Gryllidea</taxon>
        <taxon>Grylloidea</taxon>
        <taxon>Gryllidae</taxon>
        <taxon>Gryllinae</taxon>
        <taxon>Gryllus</taxon>
    </lineage>
</organism>
<evidence type="ECO:0000313" key="3">
    <source>
        <dbReference type="Proteomes" id="UP001378592"/>
    </source>
</evidence>
<comment type="caution">
    <text evidence="2">The sequence shown here is derived from an EMBL/GenBank/DDBJ whole genome shotgun (WGS) entry which is preliminary data.</text>
</comment>
<dbReference type="Proteomes" id="UP001378592">
    <property type="component" value="Unassembled WGS sequence"/>
</dbReference>
<name>A0AAN9VYZ5_9ORTH</name>
<protein>
    <submittedName>
        <fullName evidence="2">Uncharacterized protein</fullName>
    </submittedName>
</protein>
<keyword evidence="3" id="KW-1185">Reference proteome</keyword>
<evidence type="ECO:0000313" key="2">
    <source>
        <dbReference type="EMBL" id="KAK7871331.1"/>
    </source>
</evidence>
<gene>
    <name evidence="2" type="ORF">R5R35_007591</name>
</gene>
<reference evidence="2 3" key="1">
    <citation type="submission" date="2024-03" db="EMBL/GenBank/DDBJ databases">
        <title>The genome assembly and annotation of the cricket Gryllus longicercus Weissman &amp; Gray.</title>
        <authorList>
            <person name="Szrajer S."/>
            <person name="Gray D."/>
            <person name="Ylla G."/>
        </authorList>
    </citation>
    <scope>NUCLEOTIDE SEQUENCE [LARGE SCALE GENOMIC DNA]</scope>
    <source>
        <strain evidence="2">DAG 2021-001</strain>
        <tissue evidence="2">Whole body minus gut</tissue>
    </source>
</reference>
<dbReference type="EMBL" id="JAZDUA010000041">
    <property type="protein sequence ID" value="KAK7871331.1"/>
    <property type="molecule type" value="Genomic_DNA"/>
</dbReference>
<feature type="compositionally biased region" description="Low complexity" evidence="1">
    <location>
        <begin position="61"/>
        <end position="73"/>
    </location>
</feature>
<feature type="region of interest" description="Disordered" evidence="1">
    <location>
        <begin position="1"/>
        <end position="133"/>
    </location>
</feature>
<feature type="compositionally biased region" description="Low complexity" evidence="1">
    <location>
        <begin position="84"/>
        <end position="97"/>
    </location>
</feature>
<accession>A0AAN9VYZ5</accession>
<sequence length="133" mass="13528">MRMALRRCAMRQAAVPGGWPASAGASRSAPGSREERERGRRRRSGSASDPSVKRGPRHTTAESSSDTEADSATLRAPEAKAETVAEAGAGPEEAVTVWERVPRPVPSGDTEVSFDLDDSGGGGGGGGGAPSGP</sequence>
<proteinExistence type="predicted"/>